<dbReference type="Pfam" id="PF02829">
    <property type="entry name" value="3H"/>
    <property type="match status" value="1"/>
</dbReference>
<dbReference type="Gene3D" id="1.10.10.10">
    <property type="entry name" value="Winged helix-like DNA-binding domain superfamily/Winged helix DNA-binding domain"/>
    <property type="match status" value="1"/>
</dbReference>
<evidence type="ECO:0000259" key="2">
    <source>
        <dbReference type="Pfam" id="PF02829"/>
    </source>
</evidence>
<dbReference type="PANTHER" id="PTHR40068:SF1">
    <property type="entry name" value="TRANSCRIPTION REPRESSOR NIAR-RELATED"/>
    <property type="match status" value="1"/>
</dbReference>
<feature type="binding site" evidence="1">
    <location>
        <position position="144"/>
    </location>
    <ligand>
        <name>Ni(2+)</name>
        <dbReference type="ChEBI" id="CHEBI:49786"/>
    </ligand>
</feature>
<dbReference type="PIRSF" id="PIRSF037847">
    <property type="entry name" value="NiaR"/>
    <property type="match status" value="1"/>
</dbReference>
<dbReference type="RefSeq" id="WP_202769038.1">
    <property type="nucleotide sequence ID" value="NZ_JAESWA010000027.1"/>
</dbReference>
<dbReference type="GO" id="GO:0046872">
    <property type="term" value="F:metal ion binding"/>
    <property type="evidence" value="ECO:0007669"/>
    <property type="project" value="UniProtKB-KW"/>
</dbReference>
<dbReference type="InterPro" id="IPR013196">
    <property type="entry name" value="HTH_11"/>
</dbReference>
<proteinExistence type="predicted"/>
<keyword evidence="1" id="KW-0533">Nickel</keyword>
<dbReference type="EMBL" id="JAESWA010000027">
    <property type="protein sequence ID" value="MBL4933595.1"/>
    <property type="molecule type" value="Genomic_DNA"/>
</dbReference>
<dbReference type="InterPro" id="IPR036388">
    <property type="entry name" value="WH-like_DNA-bd_sf"/>
</dbReference>
<dbReference type="InterPro" id="IPR026043">
    <property type="entry name" value="NadR"/>
</dbReference>
<dbReference type="InterPro" id="IPR035922">
    <property type="entry name" value="3H_dom_sf"/>
</dbReference>
<dbReference type="SUPFAM" id="SSF46785">
    <property type="entry name" value="Winged helix' DNA-binding domain"/>
    <property type="match status" value="1"/>
</dbReference>
<dbReference type="Proteomes" id="UP000623681">
    <property type="component" value="Unassembled WGS sequence"/>
</dbReference>
<feature type="binding site" evidence="1">
    <location>
        <position position="142"/>
    </location>
    <ligand>
        <name>Ni(2+)</name>
        <dbReference type="ChEBI" id="CHEBI:49786"/>
    </ligand>
</feature>
<reference evidence="4" key="1">
    <citation type="submission" date="2021-01" db="EMBL/GenBank/DDBJ databases">
        <title>Genome public.</title>
        <authorList>
            <person name="Liu C."/>
            <person name="Sun Q."/>
        </authorList>
    </citation>
    <scope>NUCLEOTIDE SEQUENCE</scope>
    <source>
        <strain evidence="4">YIM B02565</strain>
    </source>
</reference>
<protein>
    <submittedName>
        <fullName evidence="4">Transcription repressor NadR</fullName>
    </submittedName>
</protein>
<feature type="binding site" evidence="1">
    <location>
        <position position="83"/>
    </location>
    <ligand>
        <name>Ni(2+)</name>
        <dbReference type="ChEBI" id="CHEBI:49786"/>
    </ligand>
</feature>
<evidence type="ECO:0000259" key="3">
    <source>
        <dbReference type="Pfam" id="PF08279"/>
    </source>
</evidence>
<comment type="caution">
    <text evidence="4">The sequence shown here is derived from an EMBL/GenBank/DDBJ whole genome shotgun (WGS) entry which is preliminary data.</text>
</comment>
<dbReference type="Gene3D" id="3.30.1340.20">
    <property type="entry name" value="3H domain"/>
    <property type="match status" value="1"/>
</dbReference>
<keyword evidence="5" id="KW-1185">Reference proteome</keyword>
<dbReference type="Pfam" id="PF08279">
    <property type="entry name" value="HTH_11"/>
    <property type="match status" value="1"/>
</dbReference>
<evidence type="ECO:0000313" key="5">
    <source>
        <dbReference type="Proteomes" id="UP000623681"/>
    </source>
</evidence>
<accession>A0A937FIB6</accession>
<organism evidence="4 5">
    <name type="scientific">Clostridium paridis</name>
    <dbReference type="NCBI Taxonomy" id="2803863"/>
    <lineage>
        <taxon>Bacteria</taxon>
        <taxon>Bacillati</taxon>
        <taxon>Bacillota</taxon>
        <taxon>Clostridia</taxon>
        <taxon>Eubacteriales</taxon>
        <taxon>Clostridiaceae</taxon>
        <taxon>Clostridium</taxon>
    </lineage>
</organism>
<dbReference type="PANTHER" id="PTHR40068">
    <property type="entry name" value="TRANSCRIPTION REPRESSOR NIAR-RELATED"/>
    <property type="match status" value="1"/>
</dbReference>
<evidence type="ECO:0000313" key="4">
    <source>
        <dbReference type="EMBL" id="MBL4933595.1"/>
    </source>
</evidence>
<gene>
    <name evidence="4" type="ORF">JK634_17550</name>
</gene>
<dbReference type="InterPro" id="IPR036390">
    <property type="entry name" value="WH_DNA-bd_sf"/>
</dbReference>
<feature type="domain" description="3H" evidence="2">
    <location>
        <begin position="72"/>
        <end position="167"/>
    </location>
</feature>
<dbReference type="SUPFAM" id="SSF75500">
    <property type="entry name" value="Putative transcriptional regulator TM1602, C-terminal domain"/>
    <property type="match status" value="1"/>
</dbReference>
<dbReference type="AlphaFoldDB" id="A0A937FIB6"/>
<evidence type="ECO:0000256" key="1">
    <source>
        <dbReference type="PIRSR" id="PIRSR037847-1"/>
    </source>
</evidence>
<dbReference type="InterPro" id="IPR004173">
    <property type="entry name" value="3H_domain"/>
</dbReference>
<name>A0A937FIB6_9CLOT</name>
<feature type="binding site" evidence="1">
    <location>
        <position position="75"/>
    </location>
    <ligand>
        <name>Ni(2+)</name>
        <dbReference type="ChEBI" id="CHEBI:49786"/>
    </ligand>
</feature>
<sequence>MNSEDRRKEIVNYIVNSKSPLKGSEIAKIFGVTRQVIVKDIAIIRAAGSNIVATPEGYIMNKENSRYRRILALCHNSSEMTNELEIVIKYGGMIEDVIIEHPIYGELKGNLMIRNLNDLNNFLDKYKKFKAKPLSALTEGIHLHTISTENKDDMDMIIRDLEKVGYLLKD</sequence>
<feature type="domain" description="Helix-turn-helix type 11" evidence="3">
    <location>
        <begin position="6"/>
        <end position="59"/>
    </location>
</feature>
<keyword evidence="1" id="KW-0479">Metal-binding</keyword>